<dbReference type="EMBL" id="CAIE01000044">
    <property type="protein sequence ID" value="CCH21726.1"/>
    <property type="molecule type" value="Genomic_DNA"/>
</dbReference>
<dbReference type="Pfam" id="PF00486">
    <property type="entry name" value="Trans_reg_C"/>
    <property type="match status" value="1"/>
</dbReference>
<dbReference type="SMART" id="SM01043">
    <property type="entry name" value="BTAD"/>
    <property type="match status" value="1"/>
</dbReference>
<protein>
    <submittedName>
        <fullName evidence="5">Two-component SARP family transcriptional regulator fused with ATPase domain</fullName>
    </submittedName>
</protein>
<dbReference type="InterPro" id="IPR058852">
    <property type="entry name" value="HTH_77"/>
</dbReference>
<dbReference type="SUPFAM" id="SSF46894">
    <property type="entry name" value="C-terminal effector domain of the bipartite response regulators"/>
    <property type="match status" value="1"/>
</dbReference>
<dbReference type="GO" id="GO:0016887">
    <property type="term" value="F:ATP hydrolysis activity"/>
    <property type="evidence" value="ECO:0007669"/>
    <property type="project" value="InterPro"/>
</dbReference>
<dbReference type="GO" id="GO:0000160">
    <property type="term" value="P:phosphorelay signal transduction system"/>
    <property type="evidence" value="ECO:0007669"/>
    <property type="project" value="InterPro"/>
</dbReference>
<dbReference type="InterPro" id="IPR049945">
    <property type="entry name" value="AAA_22"/>
</dbReference>
<evidence type="ECO:0000256" key="2">
    <source>
        <dbReference type="ARBA" id="ARBA00023125"/>
    </source>
</evidence>
<evidence type="ECO:0000256" key="3">
    <source>
        <dbReference type="PROSITE-ProRule" id="PRU01091"/>
    </source>
</evidence>
<dbReference type="GO" id="GO:0006355">
    <property type="term" value="P:regulation of DNA-templated transcription"/>
    <property type="evidence" value="ECO:0007669"/>
    <property type="project" value="InterPro"/>
</dbReference>
<feature type="DNA-binding region" description="OmpR/PhoB-type" evidence="3">
    <location>
        <begin position="10"/>
        <end position="107"/>
    </location>
</feature>
<accession>I0LD29</accession>
<keyword evidence="6" id="KW-1185">Reference proteome</keyword>
<dbReference type="InterPro" id="IPR027417">
    <property type="entry name" value="P-loop_NTPase"/>
</dbReference>
<feature type="domain" description="OmpR/PhoB-type" evidence="4">
    <location>
        <begin position="10"/>
        <end position="107"/>
    </location>
</feature>
<evidence type="ECO:0000313" key="5">
    <source>
        <dbReference type="EMBL" id="CCH21726.1"/>
    </source>
</evidence>
<dbReference type="eggNOG" id="COG3903">
    <property type="taxonomic scope" value="Bacteria"/>
</dbReference>
<comment type="similarity">
    <text evidence="1">Belongs to the AfsR/DnrI/RedD regulatory family.</text>
</comment>
<dbReference type="InterPro" id="IPR036388">
    <property type="entry name" value="WH-like_DNA-bd_sf"/>
</dbReference>
<organism evidence="5 6">
    <name type="scientific">Micromonospora lupini str. Lupac 08</name>
    <dbReference type="NCBI Taxonomy" id="1150864"/>
    <lineage>
        <taxon>Bacteria</taxon>
        <taxon>Bacillati</taxon>
        <taxon>Actinomycetota</taxon>
        <taxon>Actinomycetes</taxon>
        <taxon>Micromonosporales</taxon>
        <taxon>Micromonosporaceae</taxon>
        <taxon>Micromonospora</taxon>
    </lineage>
</organism>
<dbReference type="CDD" id="cd15831">
    <property type="entry name" value="BTAD"/>
    <property type="match status" value="1"/>
</dbReference>
<dbReference type="Pfam" id="PF13401">
    <property type="entry name" value="AAA_22"/>
    <property type="match status" value="1"/>
</dbReference>
<dbReference type="Pfam" id="PF25872">
    <property type="entry name" value="HTH_77"/>
    <property type="match status" value="1"/>
</dbReference>
<dbReference type="InterPro" id="IPR016032">
    <property type="entry name" value="Sig_transdc_resp-reg_C-effctor"/>
</dbReference>
<evidence type="ECO:0000256" key="1">
    <source>
        <dbReference type="ARBA" id="ARBA00005820"/>
    </source>
</evidence>
<sequence>MPPTYVIERASTISAMRFRVLGPTQVLLADGREIAVGGPRLRALLALLLLDAGRVVSAERLIDGLYGEHPPRGAANALQSLVSRLRQALPAEHTPVEFHPAGYRLAVDPADVDAYRFERLAEAGRRALAGGDWPRAAAVLREALELWRGPALADVIDVAGVPAQAARLDELRLAATEDRIEAELALGGHAELVPELRQLVVAHPLRERSRGHLMRALSAQGRTAEALAEFEDARRSLAEQLGVDPSAALAAIHLAVLRGDESSAVPRGGGSSGVRPTTEQALPSQLTTFVGREEELTRVRALLGERRLVTLTGPGGAGKTRLAIEAAGRSDGEVCLVELAGLADGSDVPQAVLSALGLRDAGLRAPAEPGRQTTDRLVEALAERRLLLVLDNCEHVIADAARLAARLLGACPALRVLATSREPLGLAGEALCPLSGLTLPPPDTSTEDADDYAAVSLFVQRAADVAPDFTVTPANVDVVLRICRTLDGLPLAIELAAARLRALPVAEVAARLDDRFRLLSMGSRAASPRHRTLRAVVEWSWDLLDDAERTLARRLTVFAGGATLEAAERVSGLSSAEFVDALSGLADKSFVELAGGRYRMLETVRAFCAERLVEAGETDQLRRAHTAYFLEFAWTASDRLRQAEQLHWLRRLDAERDNLHAALRRATAAGDTSDAAGLVAALSFYWWLRGMRGEAARLAADVLDLLGDEAPSGLNEEFALCVYNTSLAGAGHLPSLGTQRSVIRSLDGPPRQPFLLYLSGISTGPPSGGAEHVEELMRELRQLVGPDTWINALGAMGSGSALMWSGQWDRARTALATALDGFRSTGDRWGCMITLGALGELAAWRGDPETAGVHMDEAMGLAEALESAVDQADMLRTRGEIRLRAGDLTGSRDDFTGALLLAQRSGAPEFVASARLGLAQVARLRGDPVEARRFCEEALVGGLTGWYVGEATRSEIILVLGEITEAERAGAASPSGEPPSADGA</sequence>
<dbReference type="SUPFAM" id="SSF52540">
    <property type="entry name" value="P-loop containing nucleoside triphosphate hydrolases"/>
    <property type="match status" value="1"/>
</dbReference>
<dbReference type="InterPro" id="IPR005158">
    <property type="entry name" value="BTAD"/>
</dbReference>
<dbReference type="AlphaFoldDB" id="I0LD29"/>
<proteinExistence type="inferred from homology"/>
<dbReference type="InterPro" id="IPR011990">
    <property type="entry name" value="TPR-like_helical_dom_sf"/>
</dbReference>
<comment type="caution">
    <text evidence="5">The sequence shown here is derived from an EMBL/GenBank/DDBJ whole genome shotgun (WGS) entry which is preliminary data.</text>
</comment>
<dbReference type="PRINTS" id="PR00364">
    <property type="entry name" value="DISEASERSIST"/>
</dbReference>
<keyword evidence="2 3" id="KW-0238">DNA-binding</keyword>
<evidence type="ECO:0000313" key="6">
    <source>
        <dbReference type="Proteomes" id="UP000003448"/>
    </source>
</evidence>
<dbReference type="Pfam" id="PF03704">
    <property type="entry name" value="BTAD"/>
    <property type="match status" value="1"/>
</dbReference>
<dbReference type="Gene3D" id="1.25.40.10">
    <property type="entry name" value="Tetratricopeptide repeat domain"/>
    <property type="match status" value="2"/>
</dbReference>
<reference evidence="6" key="1">
    <citation type="journal article" date="2012" name="J. Bacteriol.">
        <title>Genome Sequence of Micromonospora lupini Lupac 08, Isolated from Root Nodules of Lupinus angustifolius.</title>
        <authorList>
            <person name="Alonso-Vega P."/>
            <person name="Normand P."/>
            <person name="Bacigalupe R."/>
            <person name="Pujic P."/>
            <person name="Lajus A."/>
            <person name="Vallenet D."/>
            <person name="Carro L."/>
            <person name="Coll P."/>
            <person name="Trujillo M.E."/>
        </authorList>
    </citation>
    <scope>NUCLEOTIDE SEQUENCE [LARGE SCALE GENOMIC DNA]</scope>
    <source>
        <strain evidence="6">Lupac 08</strain>
    </source>
</reference>
<dbReference type="GO" id="GO:0003677">
    <property type="term" value="F:DNA binding"/>
    <property type="evidence" value="ECO:0007669"/>
    <property type="project" value="UniProtKB-UniRule"/>
</dbReference>
<gene>
    <name evidence="5" type="ORF">MILUP08_46626</name>
</gene>
<dbReference type="PROSITE" id="PS51755">
    <property type="entry name" value="OMPR_PHOB"/>
    <property type="match status" value="1"/>
</dbReference>
<dbReference type="InterPro" id="IPR001867">
    <property type="entry name" value="OmpR/PhoB-type_DNA-bd"/>
</dbReference>
<dbReference type="PANTHER" id="PTHR47691:SF3">
    <property type="entry name" value="HTH-TYPE TRANSCRIPTIONAL REGULATOR RV0890C-RELATED"/>
    <property type="match status" value="1"/>
</dbReference>
<dbReference type="SUPFAM" id="SSF48452">
    <property type="entry name" value="TPR-like"/>
    <property type="match status" value="2"/>
</dbReference>
<dbReference type="eggNOG" id="COG3629">
    <property type="taxonomic scope" value="Bacteria"/>
</dbReference>
<name>I0LD29_9ACTN</name>
<dbReference type="SMART" id="SM00862">
    <property type="entry name" value="Trans_reg_C"/>
    <property type="match status" value="1"/>
</dbReference>
<evidence type="ECO:0000259" key="4">
    <source>
        <dbReference type="PROSITE" id="PS51755"/>
    </source>
</evidence>
<dbReference type="PANTHER" id="PTHR47691">
    <property type="entry name" value="REGULATOR-RELATED"/>
    <property type="match status" value="1"/>
</dbReference>
<dbReference type="Gene3D" id="3.40.50.300">
    <property type="entry name" value="P-loop containing nucleotide triphosphate hydrolases"/>
    <property type="match status" value="1"/>
</dbReference>
<dbReference type="STRING" id="1150864.MILUP08_46626"/>
<dbReference type="Proteomes" id="UP000003448">
    <property type="component" value="Unassembled WGS sequence"/>
</dbReference>
<dbReference type="Gene3D" id="1.10.10.10">
    <property type="entry name" value="Winged helix-like DNA-binding domain superfamily/Winged helix DNA-binding domain"/>
    <property type="match status" value="1"/>
</dbReference>